<comment type="caution">
    <text evidence="12">The sequence shown here is derived from an EMBL/GenBank/DDBJ whole genome shotgun (WGS) entry which is preliminary data.</text>
</comment>
<comment type="subcellular location">
    <subcellularLocation>
        <location evidence="1">Membrane</location>
        <topology evidence="1">Multi-pass membrane protein</topology>
    </subcellularLocation>
</comment>
<evidence type="ECO:0000256" key="6">
    <source>
        <dbReference type="ARBA" id="ARBA00022989"/>
    </source>
</evidence>
<dbReference type="InterPro" id="IPR018108">
    <property type="entry name" value="MCP_transmembrane"/>
</dbReference>
<evidence type="ECO:0000256" key="11">
    <source>
        <dbReference type="SAM" id="SignalP"/>
    </source>
</evidence>
<dbReference type="PRINTS" id="PR00926">
    <property type="entry name" value="MITOCARRIER"/>
</dbReference>
<dbReference type="EMBL" id="BRXW01000312">
    <property type="protein sequence ID" value="GMI17928.1"/>
    <property type="molecule type" value="Genomic_DNA"/>
</dbReference>
<dbReference type="GO" id="GO:0016020">
    <property type="term" value="C:membrane"/>
    <property type="evidence" value="ECO:0007669"/>
    <property type="project" value="UniProtKB-SubCell"/>
</dbReference>
<feature type="repeat" description="Solcar" evidence="8">
    <location>
        <begin position="35"/>
        <end position="128"/>
    </location>
</feature>
<evidence type="ECO:0000256" key="5">
    <source>
        <dbReference type="ARBA" id="ARBA00022737"/>
    </source>
</evidence>
<keyword evidence="6" id="KW-1133">Transmembrane helix</keyword>
<feature type="signal peptide" evidence="11">
    <location>
        <begin position="1"/>
        <end position="18"/>
    </location>
</feature>
<evidence type="ECO:0000256" key="4">
    <source>
        <dbReference type="ARBA" id="ARBA00022692"/>
    </source>
</evidence>
<evidence type="ECO:0000256" key="3">
    <source>
        <dbReference type="ARBA" id="ARBA00022448"/>
    </source>
</evidence>
<dbReference type="PANTHER" id="PTHR45667">
    <property type="entry name" value="S-ADENOSYLMETHIONINE MITOCHONDRIAL CARRIER PROTEIN"/>
    <property type="match status" value="1"/>
</dbReference>
<reference evidence="13" key="1">
    <citation type="journal article" date="2023" name="Commun. Biol.">
        <title>Genome analysis of Parmales, the sister group of diatoms, reveals the evolutionary specialization of diatoms from phago-mixotrophs to photoautotrophs.</title>
        <authorList>
            <person name="Ban H."/>
            <person name="Sato S."/>
            <person name="Yoshikawa S."/>
            <person name="Yamada K."/>
            <person name="Nakamura Y."/>
            <person name="Ichinomiya M."/>
            <person name="Sato N."/>
            <person name="Blanc-Mathieu R."/>
            <person name="Endo H."/>
            <person name="Kuwata A."/>
            <person name="Ogata H."/>
        </authorList>
    </citation>
    <scope>NUCLEOTIDE SEQUENCE [LARGE SCALE GENOMIC DNA]</scope>
    <source>
        <strain evidence="13">NIES 3700</strain>
    </source>
</reference>
<dbReference type="InterPro" id="IPR002067">
    <property type="entry name" value="MCP"/>
</dbReference>
<dbReference type="PROSITE" id="PS50920">
    <property type="entry name" value="SOLCAR"/>
    <property type="match status" value="3"/>
</dbReference>
<keyword evidence="5" id="KW-0677">Repeat</keyword>
<keyword evidence="3 9" id="KW-0813">Transport</keyword>
<feature type="repeat" description="Solcar" evidence="8">
    <location>
        <begin position="132"/>
        <end position="213"/>
    </location>
</feature>
<evidence type="ECO:0000256" key="8">
    <source>
        <dbReference type="PROSITE-ProRule" id="PRU00282"/>
    </source>
</evidence>
<sequence length="344" mass="36625">MLALKFVVFLLLCASALGRSQRQVKRGSRLRRSLISSLPSGIAGGVAGSTGTTLLFPLDAAKTLRQTNPSQYKSLGGSLRVLLTTRAGKVRFTPATLRRLYSGVGVASFWSFPSSFLYFYTYTAFKGALPLTGPLLHSVSAASGNAVSSIIFVPKEMIKQRSQMTGMKVGECISTIFRDKGLKGFYVSYVPTLFRNVPSAVLRFTIYESLRSNINIDEGSSSTMFVVAGGVAGSAASLLTTPLDVLKTRMNTGDFGNVASCARYIVRNDGAKGLFAGAGARAGWSCAFSAVGFGVFEAVKTILEEKEKEKKDSSNRGGVRGGGCGDDCCEGGRCLLKVNPKFSR</sequence>
<name>A0A9W7KZS0_9STRA</name>
<evidence type="ECO:0000256" key="10">
    <source>
        <dbReference type="SAM" id="MobiDB-lite"/>
    </source>
</evidence>
<dbReference type="GO" id="GO:0055085">
    <property type="term" value="P:transmembrane transport"/>
    <property type="evidence" value="ECO:0007669"/>
    <property type="project" value="InterPro"/>
</dbReference>
<dbReference type="Pfam" id="PF00153">
    <property type="entry name" value="Mito_carr"/>
    <property type="match status" value="3"/>
</dbReference>
<evidence type="ECO:0000313" key="12">
    <source>
        <dbReference type="EMBL" id="GMI17928.1"/>
    </source>
</evidence>
<organism evidence="12 13">
    <name type="scientific">Triparma laevis f. longispina</name>
    <dbReference type="NCBI Taxonomy" id="1714387"/>
    <lineage>
        <taxon>Eukaryota</taxon>
        <taxon>Sar</taxon>
        <taxon>Stramenopiles</taxon>
        <taxon>Ochrophyta</taxon>
        <taxon>Bolidophyceae</taxon>
        <taxon>Parmales</taxon>
        <taxon>Triparmaceae</taxon>
        <taxon>Triparma</taxon>
    </lineage>
</organism>
<evidence type="ECO:0000256" key="9">
    <source>
        <dbReference type="RuleBase" id="RU000488"/>
    </source>
</evidence>
<keyword evidence="11" id="KW-0732">Signal</keyword>
<keyword evidence="7 8" id="KW-0472">Membrane</keyword>
<evidence type="ECO:0000256" key="1">
    <source>
        <dbReference type="ARBA" id="ARBA00004141"/>
    </source>
</evidence>
<dbReference type="Proteomes" id="UP001165122">
    <property type="component" value="Unassembled WGS sequence"/>
</dbReference>
<keyword evidence="13" id="KW-1185">Reference proteome</keyword>
<proteinExistence type="inferred from homology"/>
<feature type="region of interest" description="Disordered" evidence="10">
    <location>
        <begin position="307"/>
        <end position="327"/>
    </location>
</feature>
<evidence type="ECO:0008006" key="14">
    <source>
        <dbReference type="Google" id="ProtNLM"/>
    </source>
</evidence>
<gene>
    <name evidence="12" type="ORF">TrLO_g10567</name>
</gene>
<dbReference type="AlphaFoldDB" id="A0A9W7KZS0"/>
<dbReference type="OrthoDB" id="448427at2759"/>
<dbReference type="InterPro" id="IPR023395">
    <property type="entry name" value="MCP_dom_sf"/>
</dbReference>
<protein>
    <recommendedName>
        <fullName evidence="14">Mitochondrial carrier protein</fullName>
    </recommendedName>
</protein>
<keyword evidence="4 8" id="KW-0812">Transmembrane</keyword>
<comment type="similarity">
    <text evidence="2 9">Belongs to the mitochondrial carrier (TC 2.A.29) family.</text>
</comment>
<dbReference type="Gene3D" id="1.50.40.10">
    <property type="entry name" value="Mitochondrial carrier domain"/>
    <property type="match status" value="1"/>
</dbReference>
<accession>A0A9W7KZS0</accession>
<evidence type="ECO:0000313" key="13">
    <source>
        <dbReference type="Proteomes" id="UP001165122"/>
    </source>
</evidence>
<evidence type="ECO:0000256" key="2">
    <source>
        <dbReference type="ARBA" id="ARBA00006375"/>
    </source>
</evidence>
<dbReference type="SUPFAM" id="SSF103506">
    <property type="entry name" value="Mitochondrial carrier"/>
    <property type="match status" value="1"/>
</dbReference>
<feature type="repeat" description="Solcar" evidence="8">
    <location>
        <begin position="220"/>
        <end position="302"/>
    </location>
</feature>
<feature type="chain" id="PRO_5040780825" description="Mitochondrial carrier protein" evidence="11">
    <location>
        <begin position="19"/>
        <end position="344"/>
    </location>
</feature>
<evidence type="ECO:0000256" key="7">
    <source>
        <dbReference type="ARBA" id="ARBA00023136"/>
    </source>
</evidence>